<name>A0AAV5WDR4_9BILA</name>
<proteinExistence type="predicted"/>
<evidence type="ECO:0000313" key="3">
    <source>
        <dbReference type="Proteomes" id="UP001432322"/>
    </source>
</evidence>
<reference evidence="2" key="1">
    <citation type="submission" date="2023-10" db="EMBL/GenBank/DDBJ databases">
        <title>Genome assembly of Pristionchus species.</title>
        <authorList>
            <person name="Yoshida K."/>
            <person name="Sommer R.J."/>
        </authorList>
    </citation>
    <scope>NUCLEOTIDE SEQUENCE</scope>
    <source>
        <strain evidence="2">RS5133</strain>
    </source>
</reference>
<accession>A0AAV5WDR4</accession>
<feature type="signal peptide" evidence="1">
    <location>
        <begin position="1"/>
        <end position="27"/>
    </location>
</feature>
<keyword evidence="1" id="KW-0732">Signal</keyword>
<keyword evidence="3" id="KW-1185">Reference proteome</keyword>
<protein>
    <submittedName>
        <fullName evidence="2">Uncharacterized protein</fullName>
    </submittedName>
</protein>
<feature type="non-terminal residue" evidence="2">
    <location>
        <position position="1"/>
    </location>
</feature>
<dbReference type="EMBL" id="BTSY01000005">
    <property type="protein sequence ID" value="GMT27954.1"/>
    <property type="molecule type" value="Genomic_DNA"/>
</dbReference>
<gene>
    <name evidence="2" type="ORF">PFISCL1PPCAC_19251</name>
</gene>
<evidence type="ECO:0000313" key="2">
    <source>
        <dbReference type="EMBL" id="GMT27954.1"/>
    </source>
</evidence>
<comment type="caution">
    <text evidence="2">The sequence shown here is derived from an EMBL/GenBank/DDBJ whole genome shotgun (WGS) entry which is preliminary data.</text>
</comment>
<sequence>IQVPTMTSSSSLLVFCTLFILCVLSSAWPTESRLSPEERQLLREVLAERDFVMTNPVKARRSPSMEGFDFTSALRSIDNIQKPRFGRRR</sequence>
<organism evidence="2 3">
    <name type="scientific">Pristionchus fissidentatus</name>
    <dbReference type="NCBI Taxonomy" id="1538716"/>
    <lineage>
        <taxon>Eukaryota</taxon>
        <taxon>Metazoa</taxon>
        <taxon>Ecdysozoa</taxon>
        <taxon>Nematoda</taxon>
        <taxon>Chromadorea</taxon>
        <taxon>Rhabditida</taxon>
        <taxon>Rhabditina</taxon>
        <taxon>Diplogasteromorpha</taxon>
        <taxon>Diplogasteroidea</taxon>
        <taxon>Neodiplogasteridae</taxon>
        <taxon>Pristionchus</taxon>
    </lineage>
</organism>
<feature type="chain" id="PRO_5043360877" evidence="1">
    <location>
        <begin position="28"/>
        <end position="89"/>
    </location>
</feature>
<evidence type="ECO:0000256" key="1">
    <source>
        <dbReference type="SAM" id="SignalP"/>
    </source>
</evidence>
<dbReference type="AlphaFoldDB" id="A0AAV5WDR4"/>
<dbReference type="Proteomes" id="UP001432322">
    <property type="component" value="Unassembled WGS sequence"/>
</dbReference>